<name>A0A9P5NUU4_GYMJU</name>
<dbReference type="InterPro" id="IPR057402">
    <property type="entry name" value="AIM3_BBC1_C"/>
</dbReference>
<feature type="domain" description="BBC1/AIM3 cysteine proteinase-fold" evidence="2">
    <location>
        <begin position="352"/>
        <end position="402"/>
    </location>
</feature>
<feature type="compositionally biased region" description="Pro residues" evidence="1">
    <location>
        <begin position="121"/>
        <end position="130"/>
    </location>
</feature>
<feature type="compositionally biased region" description="Polar residues" evidence="1">
    <location>
        <begin position="216"/>
        <end position="245"/>
    </location>
</feature>
<reference evidence="3" key="1">
    <citation type="submission" date="2020-11" db="EMBL/GenBank/DDBJ databases">
        <authorList>
            <consortium name="DOE Joint Genome Institute"/>
            <person name="Ahrendt S."/>
            <person name="Riley R."/>
            <person name="Andreopoulos W."/>
            <person name="LaButti K."/>
            <person name="Pangilinan J."/>
            <person name="Ruiz-duenas F.J."/>
            <person name="Barrasa J.M."/>
            <person name="Sanchez-Garcia M."/>
            <person name="Camarero S."/>
            <person name="Miyauchi S."/>
            <person name="Serrano A."/>
            <person name="Linde D."/>
            <person name="Babiker R."/>
            <person name="Drula E."/>
            <person name="Ayuso-Fernandez I."/>
            <person name="Pacheco R."/>
            <person name="Padilla G."/>
            <person name="Ferreira P."/>
            <person name="Barriuso J."/>
            <person name="Kellner H."/>
            <person name="Castanera R."/>
            <person name="Alfaro M."/>
            <person name="Ramirez L."/>
            <person name="Pisabarro A.G."/>
            <person name="Kuo A."/>
            <person name="Tritt A."/>
            <person name="Lipzen A."/>
            <person name="He G."/>
            <person name="Yan M."/>
            <person name="Ng V."/>
            <person name="Cullen D."/>
            <person name="Martin F."/>
            <person name="Rosso M.-N."/>
            <person name="Henrissat B."/>
            <person name="Hibbett D."/>
            <person name="Martinez A.T."/>
            <person name="Grigoriev I.V."/>
        </authorList>
    </citation>
    <scope>NUCLEOTIDE SEQUENCE</scope>
    <source>
        <strain evidence="3">AH 44721</strain>
    </source>
</reference>
<evidence type="ECO:0000256" key="1">
    <source>
        <dbReference type="SAM" id="MobiDB-lite"/>
    </source>
</evidence>
<organism evidence="3 4">
    <name type="scientific">Gymnopilus junonius</name>
    <name type="common">Spectacular rustgill mushroom</name>
    <name type="synonym">Gymnopilus spectabilis subsp. junonius</name>
    <dbReference type="NCBI Taxonomy" id="109634"/>
    <lineage>
        <taxon>Eukaryota</taxon>
        <taxon>Fungi</taxon>
        <taxon>Dikarya</taxon>
        <taxon>Basidiomycota</taxon>
        <taxon>Agaricomycotina</taxon>
        <taxon>Agaricomycetes</taxon>
        <taxon>Agaricomycetidae</taxon>
        <taxon>Agaricales</taxon>
        <taxon>Agaricineae</taxon>
        <taxon>Hymenogastraceae</taxon>
        <taxon>Gymnopilus</taxon>
    </lineage>
</organism>
<evidence type="ECO:0000313" key="3">
    <source>
        <dbReference type="EMBL" id="KAF8904699.1"/>
    </source>
</evidence>
<gene>
    <name evidence="3" type="ORF">CPB84DRAFT_1845235</name>
</gene>
<dbReference type="Proteomes" id="UP000724874">
    <property type="component" value="Unassembled WGS sequence"/>
</dbReference>
<dbReference type="Pfam" id="PF25459">
    <property type="entry name" value="AIM3_BBC1_C"/>
    <property type="match status" value="2"/>
</dbReference>
<feature type="region of interest" description="Disordered" evidence="1">
    <location>
        <begin position="1"/>
        <end position="185"/>
    </location>
</feature>
<accession>A0A9P5NUU4</accession>
<evidence type="ECO:0000259" key="2">
    <source>
        <dbReference type="Pfam" id="PF25459"/>
    </source>
</evidence>
<feature type="compositionally biased region" description="Low complexity" evidence="1">
    <location>
        <begin position="103"/>
        <end position="120"/>
    </location>
</feature>
<protein>
    <recommendedName>
        <fullName evidence="2">BBC1/AIM3 cysteine proteinase-fold domain-containing protein</fullName>
    </recommendedName>
</protein>
<feature type="region of interest" description="Disordered" evidence="1">
    <location>
        <begin position="214"/>
        <end position="245"/>
    </location>
</feature>
<dbReference type="GO" id="GO:0005884">
    <property type="term" value="C:actin filament"/>
    <property type="evidence" value="ECO:0007669"/>
    <property type="project" value="TreeGrafter"/>
</dbReference>
<dbReference type="GO" id="GO:0030041">
    <property type="term" value="P:actin filament polymerization"/>
    <property type="evidence" value="ECO:0007669"/>
    <property type="project" value="TreeGrafter"/>
</dbReference>
<dbReference type="OrthoDB" id="3357271at2759"/>
<dbReference type="AlphaFoldDB" id="A0A9P5NUU4"/>
<evidence type="ECO:0000313" key="4">
    <source>
        <dbReference type="Proteomes" id="UP000724874"/>
    </source>
</evidence>
<feature type="compositionally biased region" description="Pro residues" evidence="1">
    <location>
        <begin position="44"/>
        <end position="54"/>
    </location>
</feature>
<dbReference type="PANTHER" id="PTHR45691:SF6">
    <property type="entry name" value="PROTEIN DIAPHANOUS"/>
    <property type="match status" value="1"/>
</dbReference>
<dbReference type="PANTHER" id="PTHR45691">
    <property type="entry name" value="PROTEIN DIAPHANOUS"/>
    <property type="match status" value="1"/>
</dbReference>
<feature type="compositionally biased region" description="Basic and acidic residues" evidence="1">
    <location>
        <begin position="20"/>
        <end position="29"/>
    </location>
</feature>
<comment type="caution">
    <text evidence="3">The sequence shown here is derived from an EMBL/GenBank/DDBJ whole genome shotgun (WGS) entry which is preliminary data.</text>
</comment>
<proteinExistence type="predicted"/>
<dbReference type="InterPro" id="IPR051412">
    <property type="entry name" value="Formin_Homology_Diaphanous_sf"/>
</dbReference>
<feature type="domain" description="BBC1/AIM3 cysteine proteinase-fold" evidence="2">
    <location>
        <begin position="415"/>
        <end position="523"/>
    </location>
</feature>
<dbReference type="EMBL" id="JADNYJ010000025">
    <property type="protein sequence ID" value="KAF8904699.1"/>
    <property type="molecule type" value="Genomic_DNA"/>
</dbReference>
<feature type="compositionally biased region" description="Low complexity" evidence="1">
    <location>
        <begin position="74"/>
        <end position="93"/>
    </location>
</feature>
<sequence>MPSFADLKARASKTTSAGVEKLHNVRDRNTSVPMKKTNWDPYSGAPPPPPPPPRSLVNKSNKPALAPLPPPPSRTGSATSSSRSSSVAQNAPVSPAPPPLPSRGPSSTSPPQLPPRSNKGPAPPPPPPRSSPSLNHNKSPPPPGPSVSKPPAAAAPPPIARSTRPGLPTRHTTPPTAPSENDIDWANLSPEDKEIFFSWLDEFFANFRPPPRVNSDVVTSGQAQTTSHARPPLRSSSKPVSWSRPQVGTQSKFILSHPPATKHGSAALDLAYYFAPTAPWTGAWYHSTTGKLTVPPPLVGNNDHTYMTSWRSLGSDKTRMLACCSRTSASFGVQSSSTQPDPKIQEQRKRHAVYLPPPKPLGNVELVEAHETYGESIALFAESFLGSGQFCARGECWDLANEGKATNGGREMVGRWRGGDDRVRRGDIIEWRRVRISMRKGPYAGGHATLGDPDHTAVIVSDIVPSSPPKDGASLSPSDLGVIVVVEQSAGKLPSRQEYDLSGFEEGEVWIYRPIGMQAYLGISDLTAEPPEDLHGLQSL</sequence>
<keyword evidence="4" id="KW-1185">Reference proteome</keyword>